<keyword evidence="3" id="KW-1185">Reference proteome</keyword>
<protein>
    <recommendedName>
        <fullName evidence="1">Reverse transcriptase domain-containing protein</fullName>
    </recommendedName>
</protein>
<accession>A0AAU9U838</accession>
<reference evidence="2" key="1">
    <citation type="submission" date="2022-03" db="EMBL/GenBank/DDBJ databases">
        <authorList>
            <person name="Tunstrom K."/>
        </authorList>
    </citation>
    <scope>NUCLEOTIDE SEQUENCE</scope>
</reference>
<evidence type="ECO:0000259" key="1">
    <source>
        <dbReference type="PROSITE" id="PS50878"/>
    </source>
</evidence>
<dbReference type="InterPro" id="IPR043502">
    <property type="entry name" value="DNA/RNA_pol_sf"/>
</dbReference>
<dbReference type="PROSITE" id="PS50878">
    <property type="entry name" value="RT_POL"/>
    <property type="match status" value="1"/>
</dbReference>
<sequence length="694" mass="79755">MAQDPDVIYNSVFKLILEEFYNIFKLKTLDINVNLKFSEWASEGIYKSRNRLYELYSMKQWNQETRFLDYVKQYSKTFKAVCMAAKSKYIKDKIVNSDNKIKCTWNIINSICGKRNKETIPIELNINGAVVSSDDELANVFETFFDKITIELTSQLNLSSTNSTQLLKNNVSKCNIDFSFSQVDSLDILKAFKSLNIKKNNDLWDISVKLISSIIDVLAPYLALTFNNAIKVGSFPDLLKYSKVLPIFKNGHRSDPSNYRPISVLPSLSKIFEKIILNQLLFHFNVNRIFHSEQYGFTRGRSTTDAGVALLKHIYDAWERSQNAIGVFCDLSKAFDCVDHEILLSKLEYYGVNGKALDLIASYLSNRIQHVSINGTMSSGSALKMGVPQGSILGPFLFLIYINDLPFYVKDICDIVLFADDTSLIFKVDRKKVNYDDVNSSLSRIQDWFKTNNLVLNAKKTKCVVFSLPYVKHPNYNLKINNERLIINDTTVFLGINLDSKLQWNSHLSSLNGRLSSAAFAVRKVRQLTDVATARLIYFSYFHSIMSYGLLLWGNATDIDTVFILQKKAIRGIYDLGARVSLRDVFPKVDILTVASQYIYNNIIYIHQNIRCFEINSINRAVNTRRNNKIVTPSFRLRKVNVSFLGYGIRMYNKIPQTILELSHNKFKEFIRKKLIDKAYYSVQDYLADKDAWT</sequence>
<dbReference type="Proteomes" id="UP001153954">
    <property type="component" value="Unassembled WGS sequence"/>
</dbReference>
<comment type="caution">
    <text evidence="2">The sequence shown here is derived from an EMBL/GenBank/DDBJ whole genome shotgun (WGS) entry which is preliminary data.</text>
</comment>
<dbReference type="GO" id="GO:0071897">
    <property type="term" value="P:DNA biosynthetic process"/>
    <property type="evidence" value="ECO:0007669"/>
    <property type="project" value="UniProtKB-ARBA"/>
</dbReference>
<name>A0AAU9U838_EUPED</name>
<proteinExistence type="predicted"/>
<dbReference type="InterPro" id="IPR000477">
    <property type="entry name" value="RT_dom"/>
</dbReference>
<gene>
    <name evidence="2" type="ORF">EEDITHA_LOCUS10750</name>
</gene>
<dbReference type="SUPFAM" id="SSF56672">
    <property type="entry name" value="DNA/RNA polymerases"/>
    <property type="match status" value="1"/>
</dbReference>
<evidence type="ECO:0000313" key="3">
    <source>
        <dbReference type="Proteomes" id="UP001153954"/>
    </source>
</evidence>
<dbReference type="Pfam" id="PF00078">
    <property type="entry name" value="RVT_1"/>
    <property type="match status" value="1"/>
</dbReference>
<dbReference type="CDD" id="cd01650">
    <property type="entry name" value="RT_nLTR_like"/>
    <property type="match status" value="1"/>
</dbReference>
<feature type="domain" description="Reverse transcriptase" evidence="1">
    <location>
        <begin position="228"/>
        <end position="498"/>
    </location>
</feature>
<evidence type="ECO:0000313" key="2">
    <source>
        <dbReference type="EMBL" id="CAH2095278.1"/>
    </source>
</evidence>
<dbReference type="EMBL" id="CAKOGL010000015">
    <property type="protein sequence ID" value="CAH2095278.1"/>
    <property type="molecule type" value="Genomic_DNA"/>
</dbReference>
<dbReference type="AlphaFoldDB" id="A0AAU9U838"/>
<dbReference type="PANTHER" id="PTHR33332">
    <property type="entry name" value="REVERSE TRANSCRIPTASE DOMAIN-CONTAINING PROTEIN"/>
    <property type="match status" value="1"/>
</dbReference>
<organism evidence="2 3">
    <name type="scientific">Euphydryas editha</name>
    <name type="common">Edith's checkerspot</name>
    <dbReference type="NCBI Taxonomy" id="104508"/>
    <lineage>
        <taxon>Eukaryota</taxon>
        <taxon>Metazoa</taxon>
        <taxon>Ecdysozoa</taxon>
        <taxon>Arthropoda</taxon>
        <taxon>Hexapoda</taxon>
        <taxon>Insecta</taxon>
        <taxon>Pterygota</taxon>
        <taxon>Neoptera</taxon>
        <taxon>Endopterygota</taxon>
        <taxon>Lepidoptera</taxon>
        <taxon>Glossata</taxon>
        <taxon>Ditrysia</taxon>
        <taxon>Papilionoidea</taxon>
        <taxon>Nymphalidae</taxon>
        <taxon>Nymphalinae</taxon>
        <taxon>Euphydryas</taxon>
    </lineage>
</organism>